<evidence type="ECO:0000313" key="4">
    <source>
        <dbReference type="Proteomes" id="UP000436006"/>
    </source>
</evidence>
<dbReference type="AlphaFoldDB" id="A0A7K1SR01"/>
<keyword evidence="4" id="KW-1185">Reference proteome</keyword>
<dbReference type="InterPro" id="IPR052893">
    <property type="entry name" value="TCS_response_regulator"/>
</dbReference>
<name>A0A7K1SR01_9BACT</name>
<evidence type="ECO:0000259" key="2">
    <source>
        <dbReference type="PROSITE" id="PS50110"/>
    </source>
</evidence>
<dbReference type="Pfam" id="PF00072">
    <property type="entry name" value="Response_reg"/>
    <property type="match status" value="1"/>
</dbReference>
<proteinExistence type="predicted"/>
<dbReference type="SUPFAM" id="SSF52172">
    <property type="entry name" value="CheY-like"/>
    <property type="match status" value="1"/>
</dbReference>
<gene>
    <name evidence="3" type="ORF">GO755_39735</name>
</gene>
<protein>
    <submittedName>
        <fullName evidence="3">Response regulator</fullName>
    </submittedName>
</protein>
<dbReference type="PANTHER" id="PTHR44520">
    <property type="entry name" value="RESPONSE REGULATOR RCP1-RELATED"/>
    <property type="match status" value="1"/>
</dbReference>
<dbReference type="Gene3D" id="3.40.50.2300">
    <property type="match status" value="1"/>
</dbReference>
<sequence>MKPKFLILLVDDNAQLIDLLQRASRENFPEASFIQVCNTTEAIAYIDQLDGDGPKLVLLDIDLGNGKSGFDFLTFLQAHPEGRFVPVVMLTVNQVPSAIVAAYSTGASSFIVKPFSFEKWKQYFVTLRQYWFDTVTIAPSRFYKRVH</sequence>
<dbReference type="InterPro" id="IPR011006">
    <property type="entry name" value="CheY-like_superfamily"/>
</dbReference>
<dbReference type="SMART" id="SM00448">
    <property type="entry name" value="REC"/>
    <property type="match status" value="1"/>
</dbReference>
<dbReference type="PROSITE" id="PS50110">
    <property type="entry name" value="RESPONSE_REGULATORY"/>
    <property type="match status" value="1"/>
</dbReference>
<dbReference type="InterPro" id="IPR001789">
    <property type="entry name" value="Sig_transdc_resp-reg_receiver"/>
</dbReference>
<evidence type="ECO:0000256" key="1">
    <source>
        <dbReference type="PROSITE-ProRule" id="PRU00169"/>
    </source>
</evidence>
<feature type="domain" description="Response regulatory" evidence="2">
    <location>
        <begin position="6"/>
        <end position="128"/>
    </location>
</feature>
<evidence type="ECO:0000313" key="3">
    <source>
        <dbReference type="EMBL" id="MVM36209.1"/>
    </source>
</evidence>
<feature type="modified residue" description="4-aspartylphosphate" evidence="1">
    <location>
        <position position="60"/>
    </location>
</feature>
<dbReference type="Proteomes" id="UP000436006">
    <property type="component" value="Unassembled WGS sequence"/>
</dbReference>
<reference evidence="3 4" key="1">
    <citation type="submission" date="2019-12" db="EMBL/GenBank/DDBJ databases">
        <title>Spirosoma sp. HMF4905 genome sequencing and assembly.</title>
        <authorList>
            <person name="Kang H."/>
            <person name="Cha I."/>
            <person name="Kim H."/>
            <person name="Joh K."/>
        </authorList>
    </citation>
    <scope>NUCLEOTIDE SEQUENCE [LARGE SCALE GENOMIC DNA]</scope>
    <source>
        <strain evidence="3 4">HMF4905</strain>
    </source>
</reference>
<dbReference type="RefSeq" id="WP_157591008.1">
    <property type="nucleotide sequence ID" value="NZ_WPIN01000033.1"/>
</dbReference>
<organism evidence="3 4">
    <name type="scientific">Spirosoma arboris</name>
    <dbReference type="NCBI Taxonomy" id="2682092"/>
    <lineage>
        <taxon>Bacteria</taxon>
        <taxon>Pseudomonadati</taxon>
        <taxon>Bacteroidota</taxon>
        <taxon>Cytophagia</taxon>
        <taxon>Cytophagales</taxon>
        <taxon>Cytophagaceae</taxon>
        <taxon>Spirosoma</taxon>
    </lineage>
</organism>
<dbReference type="PANTHER" id="PTHR44520:SF2">
    <property type="entry name" value="RESPONSE REGULATOR RCP1"/>
    <property type="match status" value="1"/>
</dbReference>
<keyword evidence="1" id="KW-0597">Phosphoprotein</keyword>
<dbReference type="EMBL" id="WPIN01000033">
    <property type="protein sequence ID" value="MVM36209.1"/>
    <property type="molecule type" value="Genomic_DNA"/>
</dbReference>
<comment type="caution">
    <text evidence="3">The sequence shown here is derived from an EMBL/GenBank/DDBJ whole genome shotgun (WGS) entry which is preliminary data.</text>
</comment>
<accession>A0A7K1SR01</accession>
<dbReference type="GO" id="GO:0000160">
    <property type="term" value="P:phosphorelay signal transduction system"/>
    <property type="evidence" value="ECO:0007669"/>
    <property type="project" value="InterPro"/>
</dbReference>